<dbReference type="PANTHER" id="PTHR11592">
    <property type="entry name" value="GLUTATHIONE PEROXIDASE"/>
    <property type="match status" value="1"/>
</dbReference>
<dbReference type="Gene3D" id="3.40.30.10">
    <property type="entry name" value="Glutaredoxin"/>
    <property type="match status" value="1"/>
</dbReference>
<dbReference type="InterPro" id="IPR036249">
    <property type="entry name" value="Thioredoxin-like_sf"/>
</dbReference>
<dbReference type="InterPro" id="IPR000889">
    <property type="entry name" value="Glutathione_peroxidase"/>
</dbReference>
<accession>A0ABR2K7B0</accession>
<evidence type="ECO:0000256" key="1">
    <source>
        <dbReference type="ARBA" id="ARBA00006926"/>
    </source>
</evidence>
<evidence type="ECO:0000313" key="5">
    <source>
        <dbReference type="EMBL" id="KAK8887010.1"/>
    </source>
</evidence>
<evidence type="ECO:0000256" key="2">
    <source>
        <dbReference type="ARBA" id="ARBA00022559"/>
    </source>
</evidence>
<protein>
    <recommendedName>
        <fullName evidence="4">Glutathione peroxidase</fullName>
    </recommendedName>
</protein>
<evidence type="ECO:0000256" key="3">
    <source>
        <dbReference type="ARBA" id="ARBA00023002"/>
    </source>
</evidence>
<dbReference type="CDD" id="cd00340">
    <property type="entry name" value="GSH_Peroxidase"/>
    <property type="match status" value="1"/>
</dbReference>
<dbReference type="SUPFAM" id="SSF52833">
    <property type="entry name" value="Thioredoxin-like"/>
    <property type="match status" value="1"/>
</dbReference>
<dbReference type="PANTHER" id="PTHR11592:SF78">
    <property type="entry name" value="GLUTATHIONE PEROXIDASE"/>
    <property type="match status" value="1"/>
</dbReference>
<sequence>MNAFEFKAELLDGTEVPFTNFKGKTLLIVNTASKGQCKNELLQLQMIQNKFKDNNFTILAFPCRQFLKQESKNIEKIRHRYIEKARLSFPVFNLTKVNGSNAHPFFKWIKHQSHRSSGNSIDWNFTKFLVLGDGITVKRFSPTVGTEKIIKSITEAIQYQSSIELNQPLNNDENDFIDN</sequence>
<evidence type="ECO:0000256" key="4">
    <source>
        <dbReference type="RuleBase" id="RU000499"/>
    </source>
</evidence>
<evidence type="ECO:0000313" key="6">
    <source>
        <dbReference type="Proteomes" id="UP001470230"/>
    </source>
</evidence>
<comment type="caution">
    <text evidence="5">The sequence shown here is derived from an EMBL/GenBank/DDBJ whole genome shotgun (WGS) entry which is preliminary data.</text>
</comment>
<dbReference type="PIRSF" id="PIRSF000303">
    <property type="entry name" value="Glutathion_perox"/>
    <property type="match status" value="1"/>
</dbReference>
<organism evidence="5 6">
    <name type="scientific">Tritrichomonas musculus</name>
    <dbReference type="NCBI Taxonomy" id="1915356"/>
    <lineage>
        <taxon>Eukaryota</taxon>
        <taxon>Metamonada</taxon>
        <taxon>Parabasalia</taxon>
        <taxon>Tritrichomonadida</taxon>
        <taxon>Tritrichomonadidae</taxon>
        <taxon>Tritrichomonas</taxon>
    </lineage>
</organism>
<keyword evidence="2 4" id="KW-0575">Peroxidase</keyword>
<reference evidence="5 6" key="1">
    <citation type="submission" date="2024-04" db="EMBL/GenBank/DDBJ databases">
        <title>Tritrichomonas musculus Genome.</title>
        <authorList>
            <person name="Alves-Ferreira E."/>
            <person name="Grigg M."/>
            <person name="Lorenzi H."/>
            <person name="Galac M."/>
        </authorList>
    </citation>
    <scope>NUCLEOTIDE SEQUENCE [LARGE SCALE GENOMIC DNA]</scope>
    <source>
        <strain evidence="5 6">EAF2021</strain>
    </source>
</reference>
<dbReference type="EMBL" id="JAPFFF010000006">
    <property type="protein sequence ID" value="KAK8887010.1"/>
    <property type="molecule type" value="Genomic_DNA"/>
</dbReference>
<dbReference type="Proteomes" id="UP001470230">
    <property type="component" value="Unassembled WGS sequence"/>
</dbReference>
<dbReference type="PROSITE" id="PS51355">
    <property type="entry name" value="GLUTATHIONE_PEROXID_3"/>
    <property type="match status" value="1"/>
</dbReference>
<proteinExistence type="inferred from homology"/>
<keyword evidence="6" id="KW-1185">Reference proteome</keyword>
<dbReference type="PRINTS" id="PR01011">
    <property type="entry name" value="GLUTPROXDASE"/>
</dbReference>
<name>A0ABR2K7B0_9EUKA</name>
<keyword evidence="3 4" id="KW-0560">Oxidoreductase</keyword>
<gene>
    <name evidence="5" type="ORF">M9Y10_038045</name>
</gene>
<comment type="similarity">
    <text evidence="1 4">Belongs to the glutathione peroxidase family.</text>
</comment>
<dbReference type="Pfam" id="PF00255">
    <property type="entry name" value="GSHPx"/>
    <property type="match status" value="1"/>
</dbReference>